<gene>
    <name evidence="2" type="ORF">NVS47_00560</name>
</gene>
<evidence type="ECO:0000259" key="1">
    <source>
        <dbReference type="Pfam" id="PF02887"/>
    </source>
</evidence>
<organism evidence="2 3">
    <name type="scientific">Dehalobacterium formicoaceticum</name>
    <dbReference type="NCBI Taxonomy" id="51515"/>
    <lineage>
        <taxon>Bacteria</taxon>
        <taxon>Bacillati</taxon>
        <taxon>Bacillota</taxon>
        <taxon>Clostridia</taxon>
        <taxon>Eubacteriales</taxon>
        <taxon>Peptococcaceae</taxon>
        <taxon>Dehalobacterium</taxon>
    </lineage>
</organism>
<accession>A0ABT1XZJ3</accession>
<keyword evidence="3" id="KW-1185">Reference proteome</keyword>
<sequence length="182" mass="19619">MILFEKKGKANTSETVEATVKRAKELGIKHLVVASCTGETAQQYIGCGLNIICVTHHVGFRNPGEDELSQENRLLFQKEGIKVLTTTHLLAGVDRALRLKHQGVYPAEIIADTLRMFGQGAKVCVEIAVMALDAGLIPYGDEIIAVGGTGTGVDTGMVLTPAHSTHIFQTNIKEIICMPRGH</sequence>
<dbReference type="RefSeq" id="WP_089609540.1">
    <property type="nucleotide sequence ID" value="NZ_CP022121.1"/>
</dbReference>
<dbReference type="PIRSF" id="PIRSF016138">
    <property type="entry name" value="UCP016138"/>
    <property type="match status" value="1"/>
</dbReference>
<dbReference type="InterPro" id="IPR015074">
    <property type="entry name" value="DUF1867"/>
</dbReference>
<evidence type="ECO:0000313" key="2">
    <source>
        <dbReference type="EMBL" id="MCR6544023.1"/>
    </source>
</evidence>
<name>A0ABT1XZJ3_9FIRM</name>
<comment type="caution">
    <text evidence="2">The sequence shown here is derived from an EMBL/GenBank/DDBJ whole genome shotgun (WGS) entry which is preliminary data.</text>
</comment>
<proteinExistence type="predicted"/>
<reference evidence="2 3" key="1">
    <citation type="submission" date="2022-08" db="EMBL/GenBank/DDBJ databases">
        <title>Proteogenomics of the novel Dehalobacterium formicoaceticum strain EZ94 highlights a key role of methyltransferases during anaerobic dichloromethane degradation.</title>
        <authorList>
            <person name="Wasmund K."/>
        </authorList>
    </citation>
    <scope>NUCLEOTIDE SEQUENCE [LARGE SCALE GENOMIC DNA]</scope>
    <source>
        <strain evidence="2 3">EZ94</strain>
    </source>
</reference>
<protein>
    <recommendedName>
        <fullName evidence="1">Pyruvate kinase C-terminal domain-containing protein</fullName>
    </recommendedName>
</protein>
<dbReference type="InterPro" id="IPR015795">
    <property type="entry name" value="Pyrv_Knase_C"/>
</dbReference>
<dbReference type="Pfam" id="PF02887">
    <property type="entry name" value="PK_C"/>
    <property type="match status" value="1"/>
</dbReference>
<dbReference type="SUPFAM" id="SSF52935">
    <property type="entry name" value="PK C-terminal domain-like"/>
    <property type="match status" value="1"/>
</dbReference>
<dbReference type="InterPro" id="IPR036918">
    <property type="entry name" value="Pyrv_Knase_C_sf"/>
</dbReference>
<feature type="domain" description="Pyruvate kinase C-terminal" evidence="1">
    <location>
        <begin position="15"/>
        <end position="153"/>
    </location>
</feature>
<dbReference type="Proteomes" id="UP001524944">
    <property type="component" value="Unassembled WGS sequence"/>
</dbReference>
<dbReference type="EMBL" id="JANPWE010000001">
    <property type="protein sequence ID" value="MCR6544023.1"/>
    <property type="molecule type" value="Genomic_DNA"/>
</dbReference>
<evidence type="ECO:0000313" key="3">
    <source>
        <dbReference type="Proteomes" id="UP001524944"/>
    </source>
</evidence>
<dbReference type="Gene3D" id="3.40.1380.20">
    <property type="entry name" value="Pyruvate kinase, C-terminal domain"/>
    <property type="match status" value="1"/>
</dbReference>